<protein>
    <submittedName>
        <fullName evidence="1">Uncharacterized protein</fullName>
    </submittedName>
</protein>
<dbReference type="RefSeq" id="WP_053235983.1">
    <property type="nucleotide sequence ID" value="NZ_CP011125.1"/>
</dbReference>
<name>A0A0F6YL41_9BACT</name>
<gene>
    <name evidence="1" type="ORF">DB32_006034</name>
</gene>
<dbReference type="Proteomes" id="UP000034883">
    <property type="component" value="Chromosome"/>
</dbReference>
<accession>A0A0F6YL41</accession>
<evidence type="ECO:0000313" key="1">
    <source>
        <dbReference type="EMBL" id="AKF08885.1"/>
    </source>
</evidence>
<dbReference type="AlphaFoldDB" id="A0A0F6YL41"/>
<keyword evidence="2" id="KW-1185">Reference proteome</keyword>
<reference evidence="1 2" key="1">
    <citation type="submission" date="2015-03" db="EMBL/GenBank/DDBJ databases">
        <title>Genome assembly of Sandaracinus amylolyticus DSM 53668.</title>
        <authorList>
            <person name="Sharma G."/>
            <person name="Subramanian S."/>
        </authorList>
    </citation>
    <scope>NUCLEOTIDE SEQUENCE [LARGE SCALE GENOMIC DNA]</scope>
    <source>
        <strain evidence="1 2">DSM 53668</strain>
    </source>
</reference>
<organism evidence="1 2">
    <name type="scientific">Sandaracinus amylolyticus</name>
    <dbReference type="NCBI Taxonomy" id="927083"/>
    <lineage>
        <taxon>Bacteria</taxon>
        <taxon>Pseudomonadati</taxon>
        <taxon>Myxococcota</taxon>
        <taxon>Polyangia</taxon>
        <taxon>Polyangiales</taxon>
        <taxon>Sandaracinaceae</taxon>
        <taxon>Sandaracinus</taxon>
    </lineage>
</organism>
<sequence length="148" mass="15553">MPAYIETSYIDAFIGGQAVRERLFTDDGVYNAAADAVVLAAAQAVVDSAISFALEVSVPLSGTIPEVVKLATFGQYVLKAHGRKRIAVPEQWRVEVNLAEGIRSGAVAIPELAADLEEAIGGITASESDASVEGSKPLHLGIDNLDSW</sequence>
<dbReference type="EMBL" id="CP011125">
    <property type="protein sequence ID" value="AKF08885.1"/>
    <property type="molecule type" value="Genomic_DNA"/>
</dbReference>
<dbReference type="KEGG" id="samy:DB32_006034"/>
<evidence type="ECO:0000313" key="2">
    <source>
        <dbReference type="Proteomes" id="UP000034883"/>
    </source>
</evidence>
<dbReference type="STRING" id="927083.DB32_006034"/>
<proteinExistence type="predicted"/>